<dbReference type="InterPro" id="IPR000953">
    <property type="entry name" value="Chromo/chromo_shadow_dom"/>
</dbReference>
<dbReference type="Pfam" id="PF18758">
    <property type="entry name" value="KDZ"/>
    <property type="match status" value="1"/>
</dbReference>
<dbReference type="InterPro" id="IPR023780">
    <property type="entry name" value="Chromo_domain"/>
</dbReference>
<dbReference type="InterPro" id="IPR040521">
    <property type="entry name" value="KDZ"/>
</dbReference>
<evidence type="ECO:0000256" key="1">
    <source>
        <dbReference type="ARBA" id="ARBA00004123"/>
    </source>
</evidence>
<dbReference type="SUPFAM" id="SSF54160">
    <property type="entry name" value="Chromo domain-like"/>
    <property type="match status" value="1"/>
</dbReference>
<comment type="caution">
    <text evidence="4">The sequence shown here is derived from an EMBL/GenBank/DDBJ whole genome shotgun (WGS) entry which is preliminary data.</text>
</comment>
<gene>
    <name evidence="4" type="ORF">MEDL_49762</name>
</gene>
<dbReference type="PANTHER" id="PTHR22812">
    <property type="entry name" value="CHROMOBOX PROTEIN"/>
    <property type="match status" value="1"/>
</dbReference>
<evidence type="ECO:0000259" key="3">
    <source>
        <dbReference type="PROSITE" id="PS50013"/>
    </source>
</evidence>
<name>A0A8S3TUK1_MYTED</name>
<dbReference type="Proteomes" id="UP000683360">
    <property type="component" value="Unassembled WGS sequence"/>
</dbReference>
<dbReference type="EMBL" id="CAJPWZ010002386">
    <property type="protein sequence ID" value="CAG2237308.1"/>
    <property type="molecule type" value="Genomic_DNA"/>
</dbReference>
<protein>
    <recommendedName>
        <fullName evidence="3">Chromo domain-containing protein</fullName>
    </recommendedName>
</protein>
<evidence type="ECO:0000256" key="2">
    <source>
        <dbReference type="ARBA" id="ARBA00023242"/>
    </source>
</evidence>
<dbReference type="Gene3D" id="2.40.50.40">
    <property type="match status" value="1"/>
</dbReference>
<dbReference type="PROSITE" id="PS50013">
    <property type="entry name" value="CHROMO_2"/>
    <property type="match status" value="1"/>
</dbReference>
<dbReference type="InterPro" id="IPR016197">
    <property type="entry name" value="Chromo-like_dom_sf"/>
</dbReference>
<dbReference type="SMART" id="SM00298">
    <property type="entry name" value="CHROMO"/>
    <property type="match status" value="1"/>
</dbReference>
<feature type="domain" description="Chromo" evidence="3">
    <location>
        <begin position="218"/>
        <end position="268"/>
    </location>
</feature>
<keyword evidence="5" id="KW-1185">Reference proteome</keyword>
<proteinExistence type="predicted"/>
<dbReference type="PROSITE" id="PS00598">
    <property type="entry name" value="CHROMO_1"/>
    <property type="match status" value="1"/>
</dbReference>
<dbReference type="Pfam" id="PF00385">
    <property type="entry name" value="Chromo"/>
    <property type="match status" value="1"/>
</dbReference>
<dbReference type="InterPro" id="IPR023779">
    <property type="entry name" value="Chromodomain_CS"/>
</dbReference>
<dbReference type="CDD" id="cd00024">
    <property type="entry name" value="CD_CSD"/>
    <property type="match status" value="1"/>
</dbReference>
<organism evidence="4 5">
    <name type="scientific">Mytilus edulis</name>
    <name type="common">Blue mussel</name>
    <dbReference type="NCBI Taxonomy" id="6550"/>
    <lineage>
        <taxon>Eukaryota</taxon>
        <taxon>Metazoa</taxon>
        <taxon>Spiralia</taxon>
        <taxon>Lophotrochozoa</taxon>
        <taxon>Mollusca</taxon>
        <taxon>Bivalvia</taxon>
        <taxon>Autobranchia</taxon>
        <taxon>Pteriomorphia</taxon>
        <taxon>Mytilida</taxon>
        <taxon>Mytiloidea</taxon>
        <taxon>Mytilidae</taxon>
        <taxon>Mytilinae</taxon>
        <taxon>Mytilus</taxon>
    </lineage>
</organism>
<dbReference type="OrthoDB" id="10068086at2759"/>
<dbReference type="AlphaFoldDB" id="A0A8S3TUK1"/>
<comment type="subcellular location">
    <subcellularLocation>
        <location evidence="1">Nucleus</location>
    </subcellularLocation>
</comment>
<evidence type="ECO:0000313" key="4">
    <source>
        <dbReference type="EMBL" id="CAG2237308.1"/>
    </source>
</evidence>
<reference evidence="4" key="1">
    <citation type="submission" date="2021-03" db="EMBL/GenBank/DDBJ databases">
        <authorList>
            <person name="Bekaert M."/>
        </authorList>
    </citation>
    <scope>NUCLEOTIDE SEQUENCE</scope>
</reference>
<accession>A0A8S3TUK1</accession>
<evidence type="ECO:0000313" key="5">
    <source>
        <dbReference type="Proteomes" id="UP000683360"/>
    </source>
</evidence>
<sequence>MLCLRFWIESSLQDHVLRYRKYKFILAVKKLIFKTDYSFTLKFLKHTDVLTYRCNVSVTGRTDANSLENGTYSRLNLERNDRDAITKTRLEDCYKIYSFLNFCTRHMLHEEHYIKLQKNIDNEIIEIMPDMKQAFTRKAYDHHCDVNGCGTVLIFDADQKLTRKKCASKVGCKVMTVGDSNFKLEAKTGCIESPMQTSKLCKLCYEVYAEKTDCQELFLVDNIVDSKVDKKSKQKMYLVKWQGYSSNDNTWEPADNIPSILIEHYLKFGRCNISGDILCRKVINGTRMVEVKWNLDKSYDCTDNTWISCNSIDLIDESEVDETVKCNTSKTKKDFMQGLQEYWLAVTGHVAQNIDYFSEINCLVYDDACHLKKFINKRFPEQRISALTMKCDRVHFKNHTDDWCKENCNPNTEKLLENVNTEKMEQLFSWLSSYSYMVRYMKQSTYSFFILDMLDKHNFVIDGVDPF</sequence>
<dbReference type="GO" id="GO:0005634">
    <property type="term" value="C:nucleus"/>
    <property type="evidence" value="ECO:0007669"/>
    <property type="project" value="UniProtKB-SubCell"/>
</dbReference>
<dbReference type="InterPro" id="IPR051219">
    <property type="entry name" value="Heterochromatin_chromo-domain"/>
</dbReference>
<keyword evidence="2" id="KW-0539">Nucleus</keyword>